<proteinExistence type="predicted"/>
<keyword evidence="3" id="KW-1185">Reference proteome</keyword>
<evidence type="ECO:0000313" key="2">
    <source>
        <dbReference type="EMBL" id="CAL1571611.1"/>
    </source>
</evidence>
<organism evidence="2 3">
    <name type="scientific">Knipowitschia caucasica</name>
    <name type="common">Caucasian dwarf goby</name>
    <name type="synonym">Pomatoschistus caucasicus</name>
    <dbReference type="NCBI Taxonomy" id="637954"/>
    <lineage>
        <taxon>Eukaryota</taxon>
        <taxon>Metazoa</taxon>
        <taxon>Chordata</taxon>
        <taxon>Craniata</taxon>
        <taxon>Vertebrata</taxon>
        <taxon>Euteleostomi</taxon>
        <taxon>Actinopterygii</taxon>
        <taxon>Neopterygii</taxon>
        <taxon>Teleostei</taxon>
        <taxon>Neoteleostei</taxon>
        <taxon>Acanthomorphata</taxon>
        <taxon>Gobiaria</taxon>
        <taxon>Gobiiformes</taxon>
        <taxon>Gobioidei</taxon>
        <taxon>Gobiidae</taxon>
        <taxon>Gobiinae</taxon>
        <taxon>Knipowitschia</taxon>
    </lineage>
</organism>
<reference evidence="2 3" key="1">
    <citation type="submission" date="2024-04" db="EMBL/GenBank/DDBJ databases">
        <authorList>
            <person name="Waldvogel A.-M."/>
            <person name="Schoenle A."/>
        </authorList>
    </citation>
    <scope>NUCLEOTIDE SEQUENCE [LARGE SCALE GENOMIC DNA]</scope>
</reference>
<feature type="region of interest" description="Disordered" evidence="1">
    <location>
        <begin position="1"/>
        <end position="41"/>
    </location>
</feature>
<feature type="compositionally biased region" description="Basic and acidic residues" evidence="1">
    <location>
        <begin position="1"/>
        <end position="30"/>
    </location>
</feature>
<dbReference type="Proteomes" id="UP001497482">
    <property type="component" value="Chromosome 10"/>
</dbReference>
<sequence>MLWRCKGREEQTSPKKRDEAGGRGWHEGGWRDGVGVGGQREAGGEVGLLWEARERRVERAELAQNHCDS</sequence>
<dbReference type="EMBL" id="OZ035832">
    <property type="protein sequence ID" value="CAL1571611.1"/>
    <property type="molecule type" value="Genomic_DNA"/>
</dbReference>
<protein>
    <submittedName>
        <fullName evidence="2">Uncharacterized protein</fullName>
    </submittedName>
</protein>
<name>A0AAV2J5C5_KNICA</name>
<dbReference type="AlphaFoldDB" id="A0AAV2J5C5"/>
<evidence type="ECO:0000256" key="1">
    <source>
        <dbReference type="SAM" id="MobiDB-lite"/>
    </source>
</evidence>
<evidence type="ECO:0000313" key="3">
    <source>
        <dbReference type="Proteomes" id="UP001497482"/>
    </source>
</evidence>
<feature type="compositionally biased region" description="Gly residues" evidence="1">
    <location>
        <begin position="31"/>
        <end position="41"/>
    </location>
</feature>
<gene>
    <name evidence="2" type="ORF">KC01_LOCUS3711</name>
</gene>
<accession>A0AAV2J5C5</accession>